<dbReference type="Proteomes" id="UP000001095">
    <property type="component" value="Unassembled WGS sequence"/>
</dbReference>
<dbReference type="InterPro" id="IPR035437">
    <property type="entry name" value="SNase_OB-fold_sf"/>
</dbReference>
<proteinExistence type="predicted"/>
<accession>K8P1T3</accession>
<reference evidence="2 3" key="1">
    <citation type="submission" date="2012-04" db="EMBL/GenBank/DDBJ databases">
        <title>The Genome Sequence of Afipia clevelandensis ATCC 49720.</title>
        <authorList>
            <consortium name="The Broad Institute Genome Sequencing Platform"/>
            <person name="Earl A."/>
            <person name="Ward D."/>
            <person name="Feldgarden M."/>
            <person name="Gevers D."/>
            <person name="Huys G."/>
            <person name="Walker B."/>
            <person name="Young S.K."/>
            <person name="Zeng Q."/>
            <person name="Gargeya S."/>
            <person name="Fitzgerald M."/>
            <person name="Haas B."/>
            <person name="Abouelleil A."/>
            <person name="Alvarado L."/>
            <person name="Arachchi H.M."/>
            <person name="Berlin A."/>
            <person name="Chapman S.B."/>
            <person name="Goldberg J."/>
            <person name="Griggs A."/>
            <person name="Gujja S."/>
            <person name="Hansen M."/>
            <person name="Howarth C."/>
            <person name="Imamovic A."/>
            <person name="Larimer J."/>
            <person name="McCowen C."/>
            <person name="Montmayeur A."/>
            <person name="Murphy C."/>
            <person name="Neiman D."/>
            <person name="Pearson M."/>
            <person name="Priest M."/>
            <person name="Roberts A."/>
            <person name="Saif S."/>
            <person name="Shea T."/>
            <person name="Sisk P."/>
            <person name="Sykes S."/>
            <person name="Wortman J."/>
            <person name="Nusbaum C."/>
            <person name="Birren B."/>
        </authorList>
    </citation>
    <scope>NUCLEOTIDE SEQUENCE [LARGE SCALE GENOMIC DNA]</scope>
    <source>
        <strain evidence="2 3">ATCC 49720</strain>
    </source>
</reference>
<dbReference type="RefSeq" id="WP_002713640.1">
    <property type="nucleotide sequence ID" value="NZ_KB375281.1"/>
</dbReference>
<keyword evidence="3" id="KW-1185">Reference proteome</keyword>
<dbReference type="SUPFAM" id="SSF50199">
    <property type="entry name" value="Staphylococcal nuclease"/>
    <property type="match status" value="1"/>
</dbReference>
<evidence type="ECO:0000313" key="2">
    <source>
        <dbReference type="EMBL" id="EKS33650.1"/>
    </source>
</evidence>
<comment type="caution">
    <text evidence="2">The sequence shown here is derived from an EMBL/GenBank/DDBJ whole genome shotgun (WGS) entry which is preliminary data.</text>
</comment>
<gene>
    <name evidence="2" type="ORF">HMPREF9696_02770</name>
</gene>
<dbReference type="Pfam" id="PF00565">
    <property type="entry name" value="SNase"/>
    <property type="match status" value="1"/>
</dbReference>
<feature type="domain" description="TNase-like" evidence="1">
    <location>
        <begin position="44"/>
        <end position="165"/>
    </location>
</feature>
<dbReference type="SMART" id="SM00318">
    <property type="entry name" value="SNc"/>
    <property type="match status" value="1"/>
</dbReference>
<dbReference type="InterPro" id="IPR016071">
    <property type="entry name" value="Staphylococal_nuclease_OB-fold"/>
</dbReference>
<dbReference type="HOGENOM" id="CLU_064698_0_0_5"/>
<organism evidence="2 3">
    <name type="scientific">Afipia clevelandensis ATCC 49720</name>
    <dbReference type="NCBI Taxonomy" id="883079"/>
    <lineage>
        <taxon>Bacteria</taxon>
        <taxon>Pseudomonadati</taxon>
        <taxon>Pseudomonadota</taxon>
        <taxon>Alphaproteobacteria</taxon>
        <taxon>Hyphomicrobiales</taxon>
        <taxon>Nitrobacteraceae</taxon>
        <taxon>Afipia</taxon>
    </lineage>
</organism>
<evidence type="ECO:0000313" key="3">
    <source>
        <dbReference type="Proteomes" id="UP000001095"/>
    </source>
</evidence>
<evidence type="ECO:0000259" key="1">
    <source>
        <dbReference type="PROSITE" id="PS50830"/>
    </source>
</evidence>
<dbReference type="EMBL" id="AGWY01000012">
    <property type="protein sequence ID" value="EKS33650.1"/>
    <property type="molecule type" value="Genomic_DNA"/>
</dbReference>
<dbReference type="Gene3D" id="2.40.50.90">
    <property type="match status" value="1"/>
</dbReference>
<protein>
    <recommendedName>
        <fullName evidence="1">TNase-like domain-containing protein</fullName>
    </recommendedName>
</protein>
<sequence length="287" mass="30650">MAYTRGATPMTGCRHRIAARAAILTVTIVMLRSEAAFSACEFSDQGHGRVVAVLDGRTFRLDDGREVRLAGLESADDMAERSKAALAGLIEGRAVTLRGHNDAPDRYGRQPAFAVLDGSDAPVQFDLLTKGEAFASPTAVDSSCSRALLAAEATARAARRGIWAGSAALKNAKSTDDILARRGRFTVIEGTVSSARLAGATFYVNFGRRWTRDFAVTISRRMMASVEAAGIDLKSLKGKRILVRGWIEARSGPRIVVTHAGQIEMMGAIRPKGGLTTTATVPEDEGR</sequence>
<dbReference type="AlphaFoldDB" id="K8P1T3"/>
<dbReference type="PROSITE" id="PS50830">
    <property type="entry name" value="TNASE_3"/>
    <property type="match status" value="1"/>
</dbReference>
<name>K8P1T3_9BRAD</name>
<dbReference type="PATRIC" id="fig|883079.3.peg.2824"/>